<keyword evidence="16" id="KW-1185">Reference proteome</keyword>
<evidence type="ECO:0000256" key="7">
    <source>
        <dbReference type="ARBA" id="ARBA00023180"/>
    </source>
</evidence>
<feature type="region of interest" description="Disordered" evidence="14">
    <location>
        <begin position="1119"/>
        <end position="1323"/>
    </location>
</feature>
<dbReference type="GO" id="GO:0046872">
    <property type="term" value="F:metal ion binding"/>
    <property type="evidence" value="ECO:0007669"/>
    <property type="project" value="UniProtKB-KW"/>
</dbReference>
<keyword evidence="8" id="KW-0464">Manganese</keyword>
<dbReference type="PANTHER" id="PTHR11183">
    <property type="entry name" value="GLYCOGENIN SUBFAMILY MEMBER"/>
    <property type="match status" value="1"/>
</dbReference>
<evidence type="ECO:0000256" key="13">
    <source>
        <dbReference type="ARBA" id="ARBA00057883"/>
    </source>
</evidence>
<feature type="compositionally biased region" description="Acidic residues" evidence="14">
    <location>
        <begin position="1151"/>
        <end position="1163"/>
    </location>
</feature>
<feature type="compositionally biased region" description="Polar residues" evidence="14">
    <location>
        <begin position="1119"/>
        <end position="1138"/>
    </location>
</feature>
<dbReference type="InterPro" id="IPR050587">
    <property type="entry name" value="GNT1/Glycosyltrans_8"/>
</dbReference>
<feature type="region of interest" description="Disordered" evidence="14">
    <location>
        <begin position="610"/>
        <end position="641"/>
    </location>
</feature>
<keyword evidence="5" id="KW-0479">Metal-binding</keyword>
<feature type="region of interest" description="Disordered" evidence="14">
    <location>
        <begin position="1338"/>
        <end position="1468"/>
    </location>
</feature>
<evidence type="ECO:0000313" key="16">
    <source>
        <dbReference type="Proteomes" id="UP001140094"/>
    </source>
</evidence>
<keyword evidence="4 15" id="KW-0808">Transferase</keyword>
<feature type="region of interest" description="Disordered" evidence="14">
    <location>
        <begin position="1004"/>
        <end position="1036"/>
    </location>
</feature>
<feature type="region of interest" description="Disordered" evidence="14">
    <location>
        <begin position="1588"/>
        <end position="1607"/>
    </location>
</feature>
<organism evidence="15 16">
    <name type="scientific">Coemansia guatemalensis</name>
    <dbReference type="NCBI Taxonomy" id="2761395"/>
    <lineage>
        <taxon>Eukaryota</taxon>
        <taxon>Fungi</taxon>
        <taxon>Fungi incertae sedis</taxon>
        <taxon>Zoopagomycota</taxon>
        <taxon>Kickxellomycotina</taxon>
        <taxon>Kickxellomycetes</taxon>
        <taxon>Kickxellales</taxon>
        <taxon>Kickxellaceae</taxon>
        <taxon>Coemansia</taxon>
    </lineage>
</organism>
<dbReference type="FunFam" id="3.90.550.10:FF:000092">
    <property type="entry name" value="Glycogenin 2"/>
    <property type="match status" value="1"/>
</dbReference>
<feature type="compositionally biased region" description="Polar residues" evidence="14">
    <location>
        <begin position="1415"/>
        <end position="1429"/>
    </location>
</feature>
<dbReference type="GO" id="GO:0005737">
    <property type="term" value="C:cytoplasm"/>
    <property type="evidence" value="ECO:0007669"/>
    <property type="project" value="UniProtKB-SubCell"/>
</dbReference>
<dbReference type="GO" id="GO:0008466">
    <property type="term" value="F:glycogenin glucosyltransferase activity"/>
    <property type="evidence" value="ECO:0007669"/>
    <property type="project" value="UniProtKB-EC"/>
</dbReference>
<keyword evidence="7" id="KW-0325">Glycoprotein</keyword>
<protein>
    <recommendedName>
        <fullName evidence="10">glycogenin glucosyltransferase</fullName>
        <ecNumber evidence="10">2.4.1.186</ecNumber>
    </recommendedName>
</protein>
<evidence type="ECO:0000256" key="6">
    <source>
        <dbReference type="ARBA" id="ARBA00023056"/>
    </source>
</evidence>
<feature type="region of interest" description="Disordered" evidence="14">
    <location>
        <begin position="1515"/>
        <end position="1535"/>
    </location>
</feature>
<feature type="compositionally biased region" description="Polar residues" evidence="14">
    <location>
        <begin position="613"/>
        <end position="633"/>
    </location>
</feature>
<gene>
    <name evidence="15" type="primary">GLG2_1</name>
    <name evidence="15" type="ORF">H4R20_002786</name>
</gene>
<feature type="compositionally biased region" description="Basic and acidic residues" evidence="14">
    <location>
        <begin position="408"/>
        <end position="418"/>
    </location>
</feature>
<comment type="catalytic activity">
    <reaction evidence="11">
        <text>[1,4-alpha-D-glucosyl](n)-L-tyrosyl-[glycogenin] + UDP-alpha-D-glucose = [1,4-alpha-D-glucosyl](n+1)-L-tyrosyl-[glycogenin] + UDP + H(+)</text>
        <dbReference type="Rhea" id="RHEA:56560"/>
        <dbReference type="Rhea" id="RHEA-COMP:14606"/>
        <dbReference type="Rhea" id="RHEA-COMP:14607"/>
        <dbReference type="ChEBI" id="CHEBI:15378"/>
        <dbReference type="ChEBI" id="CHEBI:58223"/>
        <dbReference type="ChEBI" id="CHEBI:58885"/>
        <dbReference type="ChEBI" id="CHEBI:140574"/>
        <dbReference type="EC" id="2.4.1.186"/>
    </reaction>
</comment>
<evidence type="ECO:0000256" key="8">
    <source>
        <dbReference type="ARBA" id="ARBA00023211"/>
    </source>
</evidence>
<proteinExistence type="inferred from homology"/>
<evidence type="ECO:0000256" key="3">
    <source>
        <dbReference type="ARBA" id="ARBA00022490"/>
    </source>
</evidence>
<comment type="similarity">
    <text evidence="9">Belongs to the glycosyltransferase 8 family. Glycogenin subfamily.</text>
</comment>
<feature type="compositionally biased region" description="Basic and acidic residues" evidence="14">
    <location>
        <begin position="427"/>
        <end position="437"/>
    </location>
</feature>
<dbReference type="Pfam" id="PF01501">
    <property type="entry name" value="Glyco_transf_8"/>
    <property type="match status" value="1"/>
</dbReference>
<feature type="region of interest" description="Disordered" evidence="14">
    <location>
        <begin position="892"/>
        <end position="914"/>
    </location>
</feature>
<comment type="catalytic activity">
    <reaction evidence="12">
        <text>L-tyrosyl-[glycogenin] + UDP-alpha-D-glucose = alpha-D-glucosyl-L-tyrosyl-[glycogenin] + UDP + H(+)</text>
        <dbReference type="Rhea" id="RHEA:23360"/>
        <dbReference type="Rhea" id="RHEA-COMP:14604"/>
        <dbReference type="Rhea" id="RHEA-COMP:14605"/>
        <dbReference type="ChEBI" id="CHEBI:15378"/>
        <dbReference type="ChEBI" id="CHEBI:46858"/>
        <dbReference type="ChEBI" id="CHEBI:58223"/>
        <dbReference type="ChEBI" id="CHEBI:58885"/>
        <dbReference type="ChEBI" id="CHEBI:140573"/>
        <dbReference type="EC" id="2.4.1.186"/>
    </reaction>
</comment>
<dbReference type="EC" id="2.4.1.186" evidence="10"/>
<evidence type="ECO:0000256" key="14">
    <source>
        <dbReference type="SAM" id="MobiDB-lite"/>
    </source>
</evidence>
<keyword evidence="15" id="KW-0328">Glycosyltransferase</keyword>
<accession>A0A9W8HWW0</accession>
<evidence type="ECO:0000256" key="5">
    <source>
        <dbReference type="ARBA" id="ARBA00022723"/>
    </source>
</evidence>
<name>A0A9W8HWW0_9FUNG</name>
<feature type="region of interest" description="Disordered" evidence="14">
    <location>
        <begin position="656"/>
        <end position="692"/>
    </location>
</feature>
<dbReference type="GO" id="GO:0005978">
    <property type="term" value="P:glycogen biosynthetic process"/>
    <property type="evidence" value="ECO:0007669"/>
    <property type="project" value="UniProtKB-KW"/>
</dbReference>
<feature type="compositionally biased region" description="Acidic residues" evidence="14">
    <location>
        <begin position="1430"/>
        <end position="1440"/>
    </location>
</feature>
<feature type="region of interest" description="Disordered" evidence="14">
    <location>
        <begin position="383"/>
        <end position="465"/>
    </location>
</feature>
<comment type="function">
    <text evidence="13">Self-glucosylating initiator of glycogen synthesis. It catalyzes the formation of a short alpha (1,4)-glucosyl chain covalently attached via a glucose 1-O-tyrosyl linkage to internal tyrosine residues and these chains act as primers for the elongation reaction catalyzed by glycogen synthase.</text>
</comment>
<reference evidence="15" key="1">
    <citation type="submission" date="2022-07" db="EMBL/GenBank/DDBJ databases">
        <title>Phylogenomic reconstructions and comparative analyses of Kickxellomycotina fungi.</title>
        <authorList>
            <person name="Reynolds N.K."/>
            <person name="Stajich J.E."/>
            <person name="Barry K."/>
            <person name="Grigoriev I.V."/>
            <person name="Crous P."/>
            <person name="Smith M.E."/>
        </authorList>
    </citation>
    <scope>NUCLEOTIDE SEQUENCE</scope>
    <source>
        <strain evidence="15">NRRL 1565</strain>
    </source>
</reference>
<feature type="compositionally biased region" description="Polar residues" evidence="14">
    <location>
        <begin position="385"/>
        <end position="394"/>
    </location>
</feature>
<feature type="compositionally biased region" description="Basic and acidic residues" evidence="14">
    <location>
        <begin position="1366"/>
        <end position="1377"/>
    </location>
</feature>
<keyword evidence="3" id="KW-0963">Cytoplasm</keyword>
<evidence type="ECO:0000256" key="11">
    <source>
        <dbReference type="ARBA" id="ARBA00050886"/>
    </source>
</evidence>
<sequence length="1607" mass="176709">MDHVGESQAGEAAAADSAERFAFVTLVTSDSYVDGALVLLHSLRRTLTPHSIVCLATPSTLSQDSMSRLRHHFDGVIESDLRQSSDTRNLSLLGRPDLRDTLTKIQLWDPALFGAWSAICYLDADTLVRLPIDDIFDRFYAWRRRVTEWKHGGLVAASPDTGWPDCFNSGVMLLAPGYECHQGLLRRAAESSASFDGADQGLLNEHFADWTTSEPYRRLPFLYNATANVYYTYLPALQRFGHDVRVVHFIGISKPWHWERTPGGHLSYDRQPSERWQQLISLWWNIHDEHVSGWRYWKGPFDRATALGKGYHHITEPIAPAPVDPATFASAPSDASHYQVPEDHHGADNEPVPEVPDWDKDWSWAADRVHPFDYSYLMSHANAPHSPSSKSYQPQPERPGSDQPLDEVQGHSEQHDIDYQGDGFPAHNHDDDNRHDYANAPDQPHQEPHGEPAQATAPQWMGSQRPWEDVAREGWQHHGDFQPHSYDHAYVERHAQLPEPHHKHDHHWQPEYTPMPRSDNQPLYEATQVVLQQRGGEGGGGGGGSHDHGHVFGQSGYSAHEQGGTQETFGHSDQYHDSHANTEYHAQQEYQHHHSGDHGSNVSAYEDNRYHGEQQQSQAPDGRGAQSTTSSSPLHYPQPKSPIIVNPVALWESSEEQAQRRAWAQHMEAQNNGNSDTRDYPGSRTSEGSMPWAASAPRADAHIPPSAMDHIDSSQLPRETPWKISHVRHRPTGGEADTQPPYTGMQFKEGVANDANARDAAGQLLQRWNEAVIARNIQSKVGDIGRDQISHSAVRSENGTDAIRLETTVSCEAEDSKGERTVYRFTLSSTLDIGGALSPPASQVLVLAPNQQATSAYVSERVQPDGSPSYPNPATTRSLPHLFKGATIQPLPNERGVRSCASEEDGTDVMDLRQPENYREPAMSRRSSFVHMQPNTARQPHMSLRDTYNNSDQFAEADSRYWKLQRQLIDLEMRQQVGSAQGRSVTGIPPDSAAARNIGMVRQSSQKLDLASPPTPSYSQSTFKQNEQPQPLQRRPSAFRVADPATFASEATAQKGVAADDLDRQVQAQSRVRSRSSPRLAIGPTSEHSGTAATLIGGESAAYPKRSHSHSALRRVAVQNSAHAQVSSPTHKNQSKVSTRPVFITSSSDSAESDEESTDEVPDGETFKSAIGRSPTPFPRHLRKGAVRSRANTLDNASDVPVESKVSETSLRSKGGVGITGITPRPEPDFDPAQMEKAQIVPRSSDFGISSSAVSSPRSPGDQKIRPAIDWGDEDGHKLPPDNDRSLDAQWRRIVYGAPPPRASVTSRSAATATKKSADLSSFDAKVASVKPTGILEPTVDEVTDVDGIPTAAGATEDMGGDSNTDDSKRIPKKDTEDIVNNLGKTSSVPSTAKKPAENKPKPGARASPRKLHSTRSFLNLTSQAYETTSDSELDTSEAELQERFWARAMKPSKSGMSTPYSPGRRRSVAELSSLISPRDLEEWMQWQGEDSSTVPSRFAADEMALPAGDMVVEQQSRFQQKPITPPASKANAMPATSPVAFDANDTISATVSESSAGAQSYPENRGSMMLDVHNALDNEHAAQDSSVQFGALQQNEETTSSIAPTH</sequence>
<feature type="compositionally biased region" description="Basic and acidic residues" evidence="14">
    <location>
        <begin position="1274"/>
        <end position="1291"/>
    </location>
</feature>
<comment type="subcellular location">
    <subcellularLocation>
        <location evidence="2">Cytoplasm</location>
    </subcellularLocation>
</comment>
<evidence type="ECO:0000256" key="1">
    <source>
        <dbReference type="ARBA" id="ARBA00001936"/>
    </source>
</evidence>
<dbReference type="InterPro" id="IPR029044">
    <property type="entry name" value="Nucleotide-diphossugar_trans"/>
</dbReference>
<feature type="compositionally biased region" description="Low complexity" evidence="14">
    <location>
        <begin position="1065"/>
        <end position="1077"/>
    </location>
</feature>
<evidence type="ECO:0000256" key="10">
    <source>
        <dbReference type="ARBA" id="ARBA00038934"/>
    </source>
</evidence>
<dbReference type="SUPFAM" id="SSF53448">
    <property type="entry name" value="Nucleotide-diphospho-sugar transferases"/>
    <property type="match status" value="1"/>
</dbReference>
<dbReference type="OrthoDB" id="2014201at2759"/>
<evidence type="ECO:0000256" key="2">
    <source>
        <dbReference type="ARBA" id="ARBA00004496"/>
    </source>
</evidence>
<comment type="caution">
    <text evidence="15">The sequence shown here is derived from an EMBL/GenBank/DDBJ whole genome shotgun (WGS) entry which is preliminary data.</text>
</comment>
<feature type="compositionally biased region" description="Polar residues" evidence="14">
    <location>
        <begin position="1017"/>
        <end position="1031"/>
    </location>
</feature>
<evidence type="ECO:0000256" key="9">
    <source>
        <dbReference type="ARBA" id="ARBA00038162"/>
    </source>
</evidence>
<dbReference type="CDD" id="cd02537">
    <property type="entry name" value="GT8_Glycogenin"/>
    <property type="match status" value="1"/>
</dbReference>
<dbReference type="InterPro" id="IPR002495">
    <property type="entry name" value="Glyco_trans_8"/>
</dbReference>
<feature type="region of interest" description="Disordered" evidence="14">
    <location>
        <begin position="1052"/>
        <end position="1091"/>
    </location>
</feature>
<dbReference type="EMBL" id="JANBUO010000492">
    <property type="protein sequence ID" value="KAJ2803712.1"/>
    <property type="molecule type" value="Genomic_DNA"/>
</dbReference>
<dbReference type="Gene3D" id="3.90.550.10">
    <property type="entry name" value="Spore Coat Polysaccharide Biosynthesis Protein SpsA, Chain A"/>
    <property type="match status" value="1"/>
</dbReference>
<feature type="region of interest" description="Disordered" evidence="14">
    <location>
        <begin position="533"/>
        <end position="576"/>
    </location>
</feature>
<comment type="cofactor">
    <cofactor evidence="1">
        <name>Mn(2+)</name>
        <dbReference type="ChEBI" id="CHEBI:29035"/>
    </cofactor>
</comment>
<dbReference type="Proteomes" id="UP001140094">
    <property type="component" value="Unassembled WGS sequence"/>
</dbReference>
<evidence type="ECO:0000313" key="15">
    <source>
        <dbReference type="EMBL" id="KAJ2803712.1"/>
    </source>
</evidence>
<feature type="compositionally biased region" description="Low complexity" evidence="14">
    <location>
        <begin position="1250"/>
        <end position="1259"/>
    </location>
</feature>
<feature type="compositionally biased region" description="Low complexity" evidence="14">
    <location>
        <begin position="1303"/>
        <end position="1322"/>
    </location>
</feature>
<feature type="compositionally biased region" description="Gly residues" evidence="14">
    <location>
        <begin position="535"/>
        <end position="544"/>
    </location>
</feature>
<feature type="region of interest" description="Disordered" evidence="14">
    <location>
        <begin position="324"/>
        <end position="354"/>
    </location>
</feature>
<evidence type="ECO:0000256" key="4">
    <source>
        <dbReference type="ARBA" id="ARBA00022679"/>
    </source>
</evidence>
<evidence type="ECO:0000256" key="12">
    <source>
        <dbReference type="ARBA" id="ARBA00052293"/>
    </source>
</evidence>
<keyword evidence="6" id="KW-0320">Glycogen biosynthesis</keyword>